<feature type="domain" description="Retroviral polymerase SH3-like" evidence="1">
    <location>
        <begin position="57"/>
        <end position="95"/>
    </location>
</feature>
<accession>A0A9P4QFU9</accession>
<evidence type="ECO:0000259" key="1">
    <source>
        <dbReference type="Pfam" id="PF25597"/>
    </source>
</evidence>
<dbReference type="Proteomes" id="UP000799444">
    <property type="component" value="Unassembled WGS sequence"/>
</dbReference>
<evidence type="ECO:0000313" key="2">
    <source>
        <dbReference type="EMBL" id="KAF2726512.1"/>
    </source>
</evidence>
<keyword evidence="3" id="KW-1185">Reference proteome</keyword>
<name>A0A9P4QFU9_9PLEO</name>
<comment type="caution">
    <text evidence="2">The sequence shown here is derived from an EMBL/GenBank/DDBJ whole genome shotgun (WGS) entry which is preliminary data.</text>
</comment>
<sequence length="143" mass="16273">MAIESGLPRELLVAELSVVAIDILNYMPTFKLRWNCPYFMLFEHKPSVAHFKLIGAKVRLVGWDSTNIWRIWLPQQGKIIRTRDVMFLRDSKDSSEDQYATAEELLEVVEIPDENSPTEEELAHALLPHSQVNKPGAVTALVS</sequence>
<proteinExistence type="predicted"/>
<reference evidence="2" key="1">
    <citation type="journal article" date="2020" name="Stud. Mycol.">
        <title>101 Dothideomycetes genomes: a test case for predicting lifestyles and emergence of pathogens.</title>
        <authorList>
            <person name="Haridas S."/>
            <person name="Albert R."/>
            <person name="Binder M."/>
            <person name="Bloem J."/>
            <person name="Labutti K."/>
            <person name="Salamov A."/>
            <person name="Andreopoulos B."/>
            <person name="Baker S."/>
            <person name="Barry K."/>
            <person name="Bills G."/>
            <person name="Bluhm B."/>
            <person name="Cannon C."/>
            <person name="Castanera R."/>
            <person name="Culley D."/>
            <person name="Daum C."/>
            <person name="Ezra D."/>
            <person name="Gonzalez J."/>
            <person name="Henrissat B."/>
            <person name="Kuo A."/>
            <person name="Liang C."/>
            <person name="Lipzen A."/>
            <person name="Lutzoni F."/>
            <person name="Magnuson J."/>
            <person name="Mondo S."/>
            <person name="Nolan M."/>
            <person name="Ohm R."/>
            <person name="Pangilinan J."/>
            <person name="Park H.-J."/>
            <person name="Ramirez L."/>
            <person name="Alfaro M."/>
            <person name="Sun H."/>
            <person name="Tritt A."/>
            <person name="Yoshinaga Y."/>
            <person name="Zwiers L.-H."/>
            <person name="Turgeon B."/>
            <person name="Goodwin S."/>
            <person name="Spatafora J."/>
            <person name="Crous P."/>
            <person name="Grigoriev I."/>
        </authorList>
    </citation>
    <scope>NUCLEOTIDE SEQUENCE</scope>
    <source>
        <strain evidence="2">CBS 125425</strain>
    </source>
</reference>
<organism evidence="2 3">
    <name type="scientific">Polyplosphaeria fusca</name>
    <dbReference type="NCBI Taxonomy" id="682080"/>
    <lineage>
        <taxon>Eukaryota</taxon>
        <taxon>Fungi</taxon>
        <taxon>Dikarya</taxon>
        <taxon>Ascomycota</taxon>
        <taxon>Pezizomycotina</taxon>
        <taxon>Dothideomycetes</taxon>
        <taxon>Pleosporomycetidae</taxon>
        <taxon>Pleosporales</taxon>
        <taxon>Tetraplosphaeriaceae</taxon>
        <taxon>Polyplosphaeria</taxon>
    </lineage>
</organism>
<dbReference type="AlphaFoldDB" id="A0A9P4QFU9"/>
<dbReference type="OrthoDB" id="3943081at2759"/>
<evidence type="ECO:0000313" key="3">
    <source>
        <dbReference type="Proteomes" id="UP000799444"/>
    </source>
</evidence>
<dbReference type="EMBL" id="ML996453">
    <property type="protein sequence ID" value="KAF2726512.1"/>
    <property type="molecule type" value="Genomic_DNA"/>
</dbReference>
<protein>
    <recommendedName>
        <fullName evidence="1">Retroviral polymerase SH3-like domain-containing protein</fullName>
    </recommendedName>
</protein>
<dbReference type="InterPro" id="IPR057670">
    <property type="entry name" value="SH3_retrovirus"/>
</dbReference>
<gene>
    <name evidence="2" type="ORF">EJ04DRAFT_571207</name>
</gene>
<dbReference type="Pfam" id="PF25597">
    <property type="entry name" value="SH3_retrovirus"/>
    <property type="match status" value="1"/>
</dbReference>